<dbReference type="GO" id="GO:0003677">
    <property type="term" value="F:DNA binding"/>
    <property type="evidence" value="ECO:0007669"/>
    <property type="project" value="UniProtKB-KW"/>
</dbReference>
<evidence type="ECO:0000313" key="4">
    <source>
        <dbReference type="EMBL" id="TCV97845.1"/>
    </source>
</evidence>
<protein>
    <submittedName>
        <fullName evidence="4">DNA-binding XRE family transcriptional regulator</fullName>
    </submittedName>
</protein>
<dbReference type="AlphaFoldDB" id="A0A4R3YXE2"/>
<keyword evidence="5" id="KW-1185">Reference proteome</keyword>
<organism evidence="4 5">
    <name type="scientific">Longibaculum muris</name>
    <dbReference type="NCBI Taxonomy" id="1796628"/>
    <lineage>
        <taxon>Bacteria</taxon>
        <taxon>Bacillati</taxon>
        <taxon>Bacillota</taxon>
        <taxon>Erysipelotrichia</taxon>
        <taxon>Erysipelotrichales</taxon>
        <taxon>Coprobacillaceae</taxon>
        <taxon>Longibaculum</taxon>
    </lineage>
</organism>
<reference evidence="4 5" key="1">
    <citation type="submission" date="2019-03" db="EMBL/GenBank/DDBJ databases">
        <title>Genomic Encyclopedia of Type Strains, Phase IV (KMG-IV): sequencing the most valuable type-strain genomes for metagenomic binning, comparative biology and taxonomic classification.</title>
        <authorList>
            <person name="Goeker M."/>
        </authorList>
    </citation>
    <scope>NUCLEOTIDE SEQUENCE [LARGE SCALE GENOMIC DNA]</scope>
    <source>
        <strain evidence="4 5">DSM 29487</strain>
    </source>
</reference>
<evidence type="ECO:0000259" key="3">
    <source>
        <dbReference type="PROSITE" id="PS50943"/>
    </source>
</evidence>
<dbReference type="SMART" id="SM00530">
    <property type="entry name" value="HTH_XRE"/>
    <property type="match status" value="1"/>
</dbReference>
<dbReference type="PANTHER" id="PTHR46558:SF4">
    <property type="entry name" value="DNA-BIDING PHAGE PROTEIN"/>
    <property type="match status" value="1"/>
</dbReference>
<keyword evidence="2" id="KW-1133">Transmembrane helix</keyword>
<evidence type="ECO:0000313" key="5">
    <source>
        <dbReference type="Proteomes" id="UP000295515"/>
    </source>
</evidence>
<keyword evidence="2" id="KW-0472">Membrane</keyword>
<name>A0A4R3YXE2_9FIRM</name>
<gene>
    <name evidence="4" type="ORF">EDD60_11411</name>
</gene>
<dbReference type="EMBL" id="SMCQ01000014">
    <property type="protein sequence ID" value="TCV97845.1"/>
    <property type="molecule type" value="Genomic_DNA"/>
</dbReference>
<dbReference type="Pfam" id="PF01381">
    <property type="entry name" value="HTH_3"/>
    <property type="match status" value="1"/>
</dbReference>
<dbReference type="SUPFAM" id="SSF47413">
    <property type="entry name" value="lambda repressor-like DNA-binding domains"/>
    <property type="match status" value="1"/>
</dbReference>
<feature type="domain" description="HTH cro/C1-type" evidence="3">
    <location>
        <begin position="7"/>
        <end position="61"/>
    </location>
</feature>
<evidence type="ECO:0000256" key="1">
    <source>
        <dbReference type="ARBA" id="ARBA00023125"/>
    </source>
</evidence>
<feature type="transmembrane region" description="Helical" evidence="2">
    <location>
        <begin position="111"/>
        <end position="132"/>
    </location>
</feature>
<keyword evidence="1 4" id="KW-0238">DNA-binding</keyword>
<dbReference type="PROSITE" id="PS50943">
    <property type="entry name" value="HTH_CROC1"/>
    <property type="match status" value="1"/>
</dbReference>
<dbReference type="GeneID" id="98915749"/>
<dbReference type="Gene3D" id="1.10.260.40">
    <property type="entry name" value="lambda repressor-like DNA-binding domains"/>
    <property type="match status" value="1"/>
</dbReference>
<keyword evidence="2" id="KW-0812">Transmembrane</keyword>
<proteinExistence type="predicted"/>
<feature type="transmembrane region" description="Helical" evidence="2">
    <location>
        <begin position="85"/>
        <end position="105"/>
    </location>
</feature>
<dbReference type="CDD" id="cd00093">
    <property type="entry name" value="HTH_XRE"/>
    <property type="match status" value="1"/>
</dbReference>
<dbReference type="Proteomes" id="UP000295515">
    <property type="component" value="Unassembled WGS sequence"/>
</dbReference>
<accession>A0A4R3YXE2</accession>
<dbReference type="InterPro" id="IPR010982">
    <property type="entry name" value="Lambda_DNA-bd_dom_sf"/>
</dbReference>
<sequence>MKIGEKLRDARNQKGLTQEEVADEIHVSRQTISNWENNRSYPDIISVILLSDLYQMSLDVLLKGDKDMIEHLNESTDIVNSNKKLIIMGLLNIVVFIFMIIFNQIISENKILLASILSLSIISITIFFYQIIRKF</sequence>
<dbReference type="InterPro" id="IPR001387">
    <property type="entry name" value="Cro/C1-type_HTH"/>
</dbReference>
<dbReference type="RefSeq" id="WP_066443887.1">
    <property type="nucleotide sequence ID" value="NZ_JANKBF010000004.1"/>
</dbReference>
<dbReference type="PANTHER" id="PTHR46558">
    <property type="entry name" value="TRACRIPTIONAL REGULATORY PROTEIN-RELATED-RELATED"/>
    <property type="match status" value="1"/>
</dbReference>
<evidence type="ECO:0000256" key="2">
    <source>
        <dbReference type="SAM" id="Phobius"/>
    </source>
</evidence>
<comment type="caution">
    <text evidence="4">The sequence shown here is derived from an EMBL/GenBank/DDBJ whole genome shotgun (WGS) entry which is preliminary data.</text>
</comment>